<keyword evidence="4 8" id="KW-0049">Antioxidant</keyword>
<dbReference type="PIRSF" id="PIRSF000239">
    <property type="entry name" value="AHPC"/>
    <property type="match status" value="1"/>
</dbReference>
<dbReference type="Proteomes" id="UP000688137">
    <property type="component" value="Unassembled WGS sequence"/>
</dbReference>
<sequence>MYKNNPIKIRKPAPNFSGEAYYKDGFKKISLKDFKGKYLLMFFYPFDFTFVCPTEIIAFSDRVEEFRKIGCEVVGISTDSHFSHMKYCQTPRNQGGVGKLNIMLISDIGKNISTSYGCLIDDENDEEYGASFRGTYIIDSKGILRHYSINDTSVGRNIDEYLRLIEAFIYTDTHDEVCQESWKPGEQGIKVGKQRITKSNSSACCIMI</sequence>
<evidence type="ECO:0000256" key="3">
    <source>
        <dbReference type="ARBA" id="ARBA00022559"/>
    </source>
</evidence>
<dbReference type="PANTHER" id="PTHR10681">
    <property type="entry name" value="THIOREDOXIN PEROXIDASE"/>
    <property type="match status" value="1"/>
</dbReference>
<keyword evidence="12" id="KW-1185">Reference proteome</keyword>
<dbReference type="GO" id="GO:0005829">
    <property type="term" value="C:cytosol"/>
    <property type="evidence" value="ECO:0007669"/>
    <property type="project" value="TreeGrafter"/>
</dbReference>
<evidence type="ECO:0000256" key="7">
    <source>
        <dbReference type="ARBA" id="ARBA00023284"/>
    </source>
</evidence>
<dbReference type="AlphaFoldDB" id="A0A8S1NK32"/>
<dbReference type="PANTHER" id="PTHR10681:SF171">
    <property type="entry name" value="PEROXIREDOXIN 4"/>
    <property type="match status" value="1"/>
</dbReference>
<comment type="subcellular location">
    <subcellularLocation>
        <location evidence="1">Cytoplasm</location>
    </subcellularLocation>
</comment>
<dbReference type="GO" id="GO:0008379">
    <property type="term" value="F:thioredoxin peroxidase activity"/>
    <property type="evidence" value="ECO:0007669"/>
    <property type="project" value="TreeGrafter"/>
</dbReference>
<evidence type="ECO:0000313" key="11">
    <source>
        <dbReference type="EMBL" id="CAD8092452.1"/>
    </source>
</evidence>
<keyword evidence="6" id="KW-1015">Disulfide bond</keyword>
<organism evidence="11 12">
    <name type="scientific">Paramecium primaurelia</name>
    <dbReference type="NCBI Taxonomy" id="5886"/>
    <lineage>
        <taxon>Eukaryota</taxon>
        <taxon>Sar</taxon>
        <taxon>Alveolata</taxon>
        <taxon>Ciliophora</taxon>
        <taxon>Intramacronucleata</taxon>
        <taxon>Oligohymenophorea</taxon>
        <taxon>Peniculida</taxon>
        <taxon>Parameciidae</taxon>
        <taxon>Paramecium</taxon>
    </lineage>
</organism>
<keyword evidence="9" id="KW-0812">Transmembrane</keyword>
<dbReference type="FunFam" id="3.40.30.10:FF:000002">
    <property type="entry name" value="Alkyl hydroperoxide reductase C"/>
    <property type="match status" value="1"/>
</dbReference>
<keyword evidence="9" id="KW-0472">Membrane</keyword>
<evidence type="ECO:0000256" key="4">
    <source>
        <dbReference type="ARBA" id="ARBA00022862"/>
    </source>
</evidence>
<keyword evidence="9" id="KW-1133">Transmembrane helix</keyword>
<dbReference type="InterPro" id="IPR050217">
    <property type="entry name" value="Peroxiredoxin"/>
</dbReference>
<dbReference type="InterPro" id="IPR013766">
    <property type="entry name" value="Thioredoxin_domain"/>
</dbReference>
<evidence type="ECO:0000256" key="8">
    <source>
        <dbReference type="PIRNR" id="PIRNR000239"/>
    </source>
</evidence>
<dbReference type="Pfam" id="PF00578">
    <property type="entry name" value="AhpC-TSA"/>
    <property type="match status" value="1"/>
</dbReference>
<comment type="function">
    <text evidence="8">Thiol-specific peroxidase that catalyzes the reduction of hydrogen peroxide and organic hydroperoxides to water and alcohols, respectively.</text>
</comment>
<reference evidence="11" key="1">
    <citation type="submission" date="2021-01" db="EMBL/GenBank/DDBJ databases">
        <authorList>
            <consortium name="Genoscope - CEA"/>
            <person name="William W."/>
        </authorList>
    </citation>
    <scope>NUCLEOTIDE SEQUENCE</scope>
</reference>
<evidence type="ECO:0000256" key="5">
    <source>
        <dbReference type="ARBA" id="ARBA00023002"/>
    </source>
</evidence>
<feature type="domain" description="Thioredoxin" evidence="10">
    <location>
        <begin position="7"/>
        <end position="170"/>
    </location>
</feature>
<dbReference type="OMA" id="SKDINCE"/>
<dbReference type="GO" id="GO:0033554">
    <property type="term" value="P:cellular response to stress"/>
    <property type="evidence" value="ECO:0007669"/>
    <property type="project" value="TreeGrafter"/>
</dbReference>
<keyword evidence="3 8" id="KW-0575">Peroxidase</keyword>
<dbReference type="GO" id="GO:0042744">
    <property type="term" value="P:hydrogen peroxide catabolic process"/>
    <property type="evidence" value="ECO:0007669"/>
    <property type="project" value="TreeGrafter"/>
</dbReference>
<evidence type="ECO:0000256" key="6">
    <source>
        <dbReference type="ARBA" id="ARBA00023157"/>
    </source>
</evidence>
<keyword evidence="7 8" id="KW-0676">Redox-active center</keyword>
<dbReference type="InterPro" id="IPR000866">
    <property type="entry name" value="AhpC/TSA"/>
</dbReference>
<evidence type="ECO:0000256" key="2">
    <source>
        <dbReference type="ARBA" id="ARBA00022490"/>
    </source>
</evidence>
<protein>
    <recommendedName>
        <fullName evidence="10">Thioredoxin domain-containing protein</fullName>
    </recommendedName>
</protein>
<proteinExistence type="inferred from homology"/>
<accession>A0A8S1NK32</accession>
<name>A0A8S1NK32_PARPR</name>
<dbReference type="EMBL" id="CAJJDM010000093">
    <property type="protein sequence ID" value="CAD8092452.1"/>
    <property type="molecule type" value="Genomic_DNA"/>
</dbReference>
<evidence type="ECO:0000313" key="12">
    <source>
        <dbReference type="Proteomes" id="UP000688137"/>
    </source>
</evidence>
<comment type="similarity">
    <text evidence="8">Belongs to the peroxiredoxin family.</text>
</comment>
<feature type="transmembrane region" description="Helical" evidence="9">
    <location>
        <begin position="38"/>
        <end position="59"/>
    </location>
</feature>
<keyword evidence="2" id="KW-0963">Cytoplasm</keyword>
<dbReference type="InterPro" id="IPR024706">
    <property type="entry name" value="Peroxiredoxin_AhpC-typ"/>
</dbReference>
<evidence type="ECO:0000256" key="9">
    <source>
        <dbReference type="SAM" id="Phobius"/>
    </source>
</evidence>
<dbReference type="GO" id="GO:0006979">
    <property type="term" value="P:response to oxidative stress"/>
    <property type="evidence" value="ECO:0007669"/>
    <property type="project" value="TreeGrafter"/>
</dbReference>
<keyword evidence="5 8" id="KW-0560">Oxidoreductase</keyword>
<dbReference type="GO" id="GO:0045454">
    <property type="term" value="P:cell redox homeostasis"/>
    <property type="evidence" value="ECO:0007669"/>
    <property type="project" value="TreeGrafter"/>
</dbReference>
<evidence type="ECO:0000256" key="1">
    <source>
        <dbReference type="ARBA" id="ARBA00004496"/>
    </source>
</evidence>
<evidence type="ECO:0000259" key="10">
    <source>
        <dbReference type="PROSITE" id="PS51352"/>
    </source>
</evidence>
<gene>
    <name evidence="11" type="ORF">PPRIM_AZ9-3.1.T0900194</name>
</gene>
<dbReference type="PROSITE" id="PS51352">
    <property type="entry name" value="THIOREDOXIN_2"/>
    <property type="match status" value="1"/>
</dbReference>
<comment type="caution">
    <text evidence="11">The sequence shown here is derived from an EMBL/GenBank/DDBJ whole genome shotgun (WGS) entry which is preliminary data.</text>
</comment>
<dbReference type="CDD" id="cd03015">
    <property type="entry name" value="PRX_Typ2cys"/>
    <property type="match status" value="1"/>
</dbReference>